<dbReference type="InterPro" id="IPR050267">
    <property type="entry name" value="Anti-sigma-factor_SerPK"/>
</dbReference>
<name>A0ABZ1BCN8_9ACTN</name>
<protein>
    <submittedName>
        <fullName evidence="4">ATP-binding protein</fullName>
    </submittedName>
</protein>
<feature type="compositionally biased region" description="Pro residues" evidence="2">
    <location>
        <begin position="185"/>
        <end position="207"/>
    </location>
</feature>
<evidence type="ECO:0000259" key="3">
    <source>
        <dbReference type="Pfam" id="PF13581"/>
    </source>
</evidence>
<feature type="compositionally biased region" description="Polar residues" evidence="2">
    <location>
        <begin position="270"/>
        <end position="290"/>
    </location>
</feature>
<evidence type="ECO:0000313" key="5">
    <source>
        <dbReference type="Proteomes" id="UP001324287"/>
    </source>
</evidence>
<dbReference type="PANTHER" id="PTHR35526">
    <property type="entry name" value="ANTI-SIGMA-F FACTOR RSBW-RELATED"/>
    <property type="match status" value="1"/>
</dbReference>
<evidence type="ECO:0000313" key="4">
    <source>
        <dbReference type="EMBL" id="WRL67240.1"/>
    </source>
</evidence>
<feature type="compositionally biased region" description="Low complexity" evidence="2">
    <location>
        <begin position="364"/>
        <end position="395"/>
    </location>
</feature>
<dbReference type="CDD" id="cd16936">
    <property type="entry name" value="HATPase_RsbW-like"/>
    <property type="match status" value="1"/>
</dbReference>
<feature type="compositionally biased region" description="Basic and acidic residues" evidence="2">
    <location>
        <begin position="489"/>
        <end position="503"/>
    </location>
</feature>
<accession>A0ABZ1BCN8</accession>
<feature type="compositionally biased region" description="Basic residues" evidence="2">
    <location>
        <begin position="410"/>
        <end position="426"/>
    </location>
</feature>
<feature type="compositionally biased region" description="Basic residues" evidence="2">
    <location>
        <begin position="440"/>
        <end position="458"/>
    </location>
</feature>
<feature type="compositionally biased region" description="Pro residues" evidence="2">
    <location>
        <begin position="465"/>
        <end position="483"/>
    </location>
</feature>
<dbReference type="GO" id="GO:0005524">
    <property type="term" value="F:ATP binding"/>
    <property type="evidence" value="ECO:0007669"/>
    <property type="project" value="UniProtKB-KW"/>
</dbReference>
<dbReference type="InterPro" id="IPR003594">
    <property type="entry name" value="HATPase_dom"/>
</dbReference>
<keyword evidence="5" id="KW-1185">Reference proteome</keyword>
<organism evidence="4 5">
    <name type="scientific">Blastococcus brunescens</name>
    <dbReference type="NCBI Taxonomy" id="1564165"/>
    <lineage>
        <taxon>Bacteria</taxon>
        <taxon>Bacillati</taxon>
        <taxon>Actinomycetota</taxon>
        <taxon>Actinomycetes</taxon>
        <taxon>Geodermatophilales</taxon>
        <taxon>Geodermatophilaceae</taxon>
        <taxon>Blastococcus</taxon>
    </lineage>
</organism>
<dbReference type="PANTHER" id="PTHR35526:SF3">
    <property type="entry name" value="ANTI-SIGMA-F FACTOR RSBW"/>
    <property type="match status" value="1"/>
</dbReference>
<feature type="region of interest" description="Disordered" evidence="2">
    <location>
        <begin position="155"/>
        <end position="536"/>
    </location>
</feature>
<dbReference type="Gene3D" id="3.30.565.10">
    <property type="entry name" value="Histidine kinase-like ATPase, C-terminal domain"/>
    <property type="match status" value="1"/>
</dbReference>
<dbReference type="Proteomes" id="UP001324287">
    <property type="component" value="Chromosome"/>
</dbReference>
<feature type="region of interest" description="Disordered" evidence="2">
    <location>
        <begin position="1"/>
        <end position="20"/>
    </location>
</feature>
<dbReference type="InterPro" id="IPR036890">
    <property type="entry name" value="HATPase_C_sf"/>
</dbReference>
<reference evidence="4 5" key="1">
    <citation type="submission" date="2023-12" db="EMBL/GenBank/DDBJ databases">
        <title>Blastococcus brunescens sp. nov., an actonobacterium isolated from sandstone collected in sahara desert.</title>
        <authorList>
            <person name="Gtari M."/>
            <person name="Ghodhbane F."/>
        </authorList>
    </citation>
    <scope>NUCLEOTIDE SEQUENCE [LARGE SCALE GENOMIC DNA]</scope>
    <source>
        <strain evidence="4 5">BMG 8361</strain>
    </source>
</reference>
<keyword evidence="4" id="KW-0067">ATP-binding</keyword>
<keyword evidence="1" id="KW-0418">Kinase</keyword>
<feature type="compositionally biased region" description="Low complexity" evidence="2">
    <location>
        <begin position="257"/>
        <end position="269"/>
    </location>
</feature>
<dbReference type="SUPFAM" id="SSF55874">
    <property type="entry name" value="ATPase domain of HSP90 chaperone/DNA topoisomerase II/histidine kinase"/>
    <property type="match status" value="1"/>
</dbReference>
<proteinExistence type="predicted"/>
<feature type="compositionally biased region" description="Low complexity" evidence="2">
    <location>
        <begin position="508"/>
        <end position="518"/>
    </location>
</feature>
<feature type="compositionally biased region" description="Basic and acidic residues" evidence="2">
    <location>
        <begin position="155"/>
        <end position="166"/>
    </location>
</feature>
<keyword evidence="1" id="KW-0723">Serine/threonine-protein kinase</keyword>
<feature type="compositionally biased region" description="Pro residues" evidence="2">
    <location>
        <begin position="343"/>
        <end position="356"/>
    </location>
</feature>
<keyword evidence="4" id="KW-0547">Nucleotide-binding</keyword>
<sequence length="536" mass="56581">MAGDMADEPTHDAAPASWPCAPVPSVPGDVWHWQLEAMHVVSRVRSDLRARIAHPSVSSASTEDARDGLLLVFEELASNALRHGGGDVRALVVAGPGGWLLDLSDEAPDSPPVPAVDRDPALGGMGLHLVAQLSTAFGWEKRPGRKHVWARLPSGREEALERRRSQLPEPRSPRSAGTKAGGRSRPPPGSGPRPRGPPSSAPSVPPPPRRRSRSAACARRPGRGAAPAAAPPAGTAVPAGVRPATPAREQRRQGQPSTRGSGTTSSSWTNPRTTSASNQSTPARATSASTHCRPPTARCHSGTRSGPRSVPPTARSSRSARSASDTSTVRRRSSRHACGSPSPRRPGPAGPPSPHRPTPRDRPGPGTSGPVRRPGAAGRADPGAASGPSARAASRSARHRHAPWSARPRWSPRGRPRRRRAHRRDRRPGPRVPGAPAPRSRSRHAHRGRQPRRARRPPAGRWPPGARPPGRPAPRGARPPRPRPAGGGQHRDGAEPSRSSRERRSARHSLAAAASSRSIWLRTTSSTPACPASGAR</sequence>
<dbReference type="RefSeq" id="WP_324278547.1">
    <property type="nucleotide sequence ID" value="NZ_CP141261.1"/>
</dbReference>
<keyword evidence="1" id="KW-0808">Transferase</keyword>
<gene>
    <name evidence="4" type="ORF">U6N30_30500</name>
</gene>
<feature type="compositionally biased region" description="Low complexity" evidence="2">
    <location>
        <begin position="214"/>
        <end position="244"/>
    </location>
</feature>
<evidence type="ECO:0000256" key="1">
    <source>
        <dbReference type="ARBA" id="ARBA00022527"/>
    </source>
</evidence>
<evidence type="ECO:0000256" key="2">
    <source>
        <dbReference type="SAM" id="MobiDB-lite"/>
    </source>
</evidence>
<dbReference type="Pfam" id="PF13581">
    <property type="entry name" value="HATPase_c_2"/>
    <property type="match status" value="1"/>
</dbReference>
<dbReference type="EMBL" id="CP141261">
    <property type="protein sequence ID" value="WRL67240.1"/>
    <property type="molecule type" value="Genomic_DNA"/>
</dbReference>
<feature type="compositionally biased region" description="Low complexity" evidence="2">
    <location>
        <begin position="307"/>
        <end position="327"/>
    </location>
</feature>
<feature type="domain" description="Histidine kinase/HSP90-like ATPase" evidence="3">
    <location>
        <begin position="61"/>
        <end position="151"/>
    </location>
</feature>